<dbReference type="Proteomes" id="UP001552299">
    <property type="component" value="Unassembled WGS sequence"/>
</dbReference>
<evidence type="ECO:0000313" key="4">
    <source>
        <dbReference type="Proteomes" id="UP001552299"/>
    </source>
</evidence>
<accession>A0ABD0VLM2</accession>
<organism evidence="3 4">
    <name type="scientific">Dendrobium thyrsiflorum</name>
    <name type="common">Pinecone-like raceme dendrobium</name>
    <name type="synonym">Orchid</name>
    <dbReference type="NCBI Taxonomy" id="117978"/>
    <lineage>
        <taxon>Eukaryota</taxon>
        <taxon>Viridiplantae</taxon>
        <taxon>Streptophyta</taxon>
        <taxon>Embryophyta</taxon>
        <taxon>Tracheophyta</taxon>
        <taxon>Spermatophyta</taxon>
        <taxon>Magnoliopsida</taxon>
        <taxon>Liliopsida</taxon>
        <taxon>Asparagales</taxon>
        <taxon>Orchidaceae</taxon>
        <taxon>Epidendroideae</taxon>
        <taxon>Malaxideae</taxon>
        <taxon>Dendrobiinae</taxon>
        <taxon>Dendrobium</taxon>
    </lineage>
</organism>
<dbReference type="EMBL" id="JANQDX010000006">
    <property type="protein sequence ID" value="KAL0923496.1"/>
    <property type="molecule type" value="Genomic_DNA"/>
</dbReference>
<protein>
    <submittedName>
        <fullName evidence="3">Uncharacterized protein</fullName>
    </submittedName>
</protein>
<comment type="caution">
    <text evidence="3">The sequence shown here is derived from an EMBL/GenBank/DDBJ whole genome shotgun (WGS) entry which is preliminary data.</text>
</comment>
<keyword evidence="2" id="KW-0812">Transmembrane</keyword>
<keyword evidence="4" id="KW-1185">Reference proteome</keyword>
<feature type="transmembrane region" description="Helical" evidence="2">
    <location>
        <begin position="21"/>
        <end position="46"/>
    </location>
</feature>
<sequence>MYICVSQPLARKQALAFLRAFLESLVPIAGISVPYSLGASLGVMFWCQEFYTCRSLLEAMESFVRPTAQEGPAGPVQPGSVLVYTQRAPQGGGRQERERGGGSPSGTMLGLIQALEEKFE</sequence>
<evidence type="ECO:0000256" key="1">
    <source>
        <dbReference type="SAM" id="MobiDB-lite"/>
    </source>
</evidence>
<keyword evidence="2" id="KW-0472">Membrane</keyword>
<name>A0ABD0VLM2_DENTH</name>
<evidence type="ECO:0000256" key="2">
    <source>
        <dbReference type="SAM" id="Phobius"/>
    </source>
</evidence>
<proteinExistence type="predicted"/>
<gene>
    <name evidence="3" type="ORF">M5K25_007555</name>
</gene>
<keyword evidence="2" id="KW-1133">Transmembrane helix</keyword>
<dbReference type="AlphaFoldDB" id="A0ABD0VLM2"/>
<evidence type="ECO:0000313" key="3">
    <source>
        <dbReference type="EMBL" id="KAL0923496.1"/>
    </source>
</evidence>
<feature type="region of interest" description="Disordered" evidence="1">
    <location>
        <begin position="87"/>
        <end position="108"/>
    </location>
</feature>
<reference evidence="3 4" key="1">
    <citation type="journal article" date="2024" name="Plant Biotechnol. J.">
        <title>Dendrobium thyrsiflorum genome and its molecular insights into genes involved in important horticultural traits.</title>
        <authorList>
            <person name="Chen B."/>
            <person name="Wang J.Y."/>
            <person name="Zheng P.J."/>
            <person name="Li K.L."/>
            <person name="Liang Y.M."/>
            <person name="Chen X.F."/>
            <person name="Zhang C."/>
            <person name="Zhao X."/>
            <person name="He X."/>
            <person name="Zhang G.Q."/>
            <person name="Liu Z.J."/>
            <person name="Xu Q."/>
        </authorList>
    </citation>
    <scope>NUCLEOTIDE SEQUENCE [LARGE SCALE GENOMIC DNA]</scope>
    <source>
        <strain evidence="3">GZMU011</strain>
    </source>
</reference>